<dbReference type="Pfam" id="PF02469">
    <property type="entry name" value="Fasciclin"/>
    <property type="match status" value="1"/>
</dbReference>
<feature type="domain" description="FAS1" evidence="1">
    <location>
        <begin position="22"/>
        <end position="155"/>
    </location>
</feature>
<dbReference type="InterPro" id="IPR050904">
    <property type="entry name" value="Adhesion/Biosynth-related"/>
</dbReference>
<gene>
    <name evidence="2" type="ORF">A3SI_06024</name>
</gene>
<evidence type="ECO:0000313" key="3">
    <source>
        <dbReference type="Proteomes" id="UP000005551"/>
    </source>
</evidence>
<dbReference type="GO" id="GO:0031012">
    <property type="term" value="C:extracellular matrix"/>
    <property type="evidence" value="ECO:0007669"/>
    <property type="project" value="TreeGrafter"/>
</dbReference>
<proteinExistence type="predicted"/>
<dbReference type="PANTHER" id="PTHR10900">
    <property type="entry name" value="PERIOSTIN-RELATED"/>
    <property type="match status" value="1"/>
</dbReference>
<dbReference type="SUPFAM" id="SSF82153">
    <property type="entry name" value="FAS1 domain"/>
    <property type="match status" value="1"/>
</dbReference>
<dbReference type="STRING" id="1189621.A3SI_06024"/>
<dbReference type="GO" id="GO:0030198">
    <property type="term" value="P:extracellular matrix organization"/>
    <property type="evidence" value="ECO:0007669"/>
    <property type="project" value="TreeGrafter"/>
</dbReference>
<dbReference type="Proteomes" id="UP000005551">
    <property type="component" value="Unassembled WGS sequence"/>
</dbReference>
<dbReference type="EMBL" id="AJYA01000013">
    <property type="protein sequence ID" value="EIM77713.1"/>
    <property type="molecule type" value="Genomic_DNA"/>
</dbReference>
<dbReference type="InterPro" id="IPR036378">
    <property type="entry name" value="FAS1_dom_sf"/>
</dbReference>
<accession>I5C7B1</accession>
<dbReference type="SMART" id="SM00554">
    <property type="entry name" value="FAS1"/>
    <property type="match status" value="1"/>
</dbReference>
<keyword evidence="3" id="KW-1185">Reference proteome</keyword>
<dbReference type="AlphaFoldDB" id="I5C7B1"/>
<dbReference type="PANTHER" id="PTHR10900:SF77">
    <property type="entry name" value="FI19380P1"/>
    <property type="match status" value="1"/>
</dbReference>
<name>I5C7B1_9BACT</name>
<evidence type="ECO:0000313" key="2">
    <source>
        <dbReference type="EMBL" id="EIM77713.1"/>
    </source>
</evidence>
<comment type="caution">
    <text evidence="2">The sequence shown here is derived from an EMBL/GenBank/DDBJ whole genome shotgun (WGS) entry which is preliminary data.</text>
</comment>
<evidence type="ECO:0000259" key="1">
    <source>
        <dbReference type="PROSITE" id="PS50213"/>
    </source>
</evidence>
<dbReference type="PROSITE" id="PS50213">
    <property type="entry name" value="FAS1"/>
    <property type="match status" value="1"/>
</dbReference>
<dbReference type="GO" id="GO:0005615">
    <property type="term" value="C:extracellular space"/>
    <property type="evidence" value="ECO:0007669"/>
    <property type="project" value="TreeGrafter"/>
</dbReference>
<dbReference type="Gene3D" id="2.30.180.10">
    <property type="entry name" value="FAS1 domain"/>
    <property type="match status" value="1"/>
</dbReference>
<protein>
    <recommendedName>
        <fullName evidence="1">FAS1 domain-containing protein</fullName>
    </recommendedName>
</protein>
<sequence>MFLVGICLWSCDAFEDLPVGQEKTVWETLLEREDAALFVSVVERLTIVDTLQAFSPITVFVPSPESLALWANVALPEDADSVQLDAARNRILYHVVFNRRLLGAIEEETLPTLFEPNVISVTLQSGVRVLNEQAAVIEGNVDARNGIIHFIDGFLNPM</sequence>
<dbReference type="GO" id="GO:0050839">
    <property type="term" value="F:cell adhesion molecule binding"/>
    <property type="evidence" value="ECO:0007669"/>
    <property type="project" value="TreeGrafter"/>
</dbReference>
<dbReference type="GO" id="GO:0007155">
    <property type="term" value="P:cell adhesion"/>
    <property type="evidence" value="ECO:0007669"/>
    <property type="project" value="TreeGrafter"/>
</dbReference>
<reference evidence="2 3" key="1">
    <citation type="submission" date="2012-05" db="EMBL/GenBank/DDBJ databases">
        <title>Genome sequence of Nitritalea halalkaliphila LW7.</title>
        <authorList>
            <person name="Jangir P.K."/>
            <person name="Singh A."/>
            <person name="Shivaji S."/>
            <person name="Sharma R."/>
        </authorList>
    </citation>
    <scope>NUCLEOTIDE SEQUENCE [LARGE SCALE GENOMIC DNA]</scope>
    <source>
        <strain evidence="2 3">LW7</strain>
    </source>
</reference>
<organism evidence="2 3">
    <name type="scientific">Nitritalea halalkaliphila LW7</name>
    <dbReference type="NCBI Taxonomy" id="1189621"/>
    <lineage>
        <taxon>Bacteria</taxon>
        <taxon>Pseudomonadati</taxon>
        <taxon>Bacteroidota</taxon>
        <taxon>Cytophagia</taxon>
        <taxon>Cytophagales</taxon>
        <taxon>Cyclobacteriaceae</taxon>
        <taxon>Nitritalea</taxon>
    </lineage>
</organism>
<dbReference type="InterPro" id="IPR000782">
    <property type="entry name" value="FAS1_domain"/>
</dbReference>